<comment type="caution">
    <text evidence="8">The sequence shown here is derived from an EMBL/GenBank/DDBJ whole genome shotgun (WGS) entry which is preliminary data.</text>
</comment>
<dbReference type="PANTHER" id="PTHR12630">
    <property type="entry name" value="N-LINKED OLIGOSACCHARIDE PROCESSING"/>
    <property type="match status" value="1"/>
</dbReference>
<dbReference type="Pfam" id="PF12999">
    <property type="entry name" value="PRKCSH-like"/>
    <property type="match status" value="1"/>
</dbReference>
<dbReference type="InterPro" id="IPR028146">
    <property type="entry name" value="PRKCSH_N"/>
</dbReference>
<dbReference type="InterPro" id="IPR009011">
    <property type="entry name" value="Man6P_isomerase_rcpt-bd_dom_sf"/>
</dbReference>
<keyword evidence="3" id="KW-0256">Endoplasmic reticulum</keyword>
<accession>A0A4Q2DHE9</accession>
<reference evidence="8 9" key="1">
    <citation type="submission" date="2019-01" db="EMBL/GenBank/DDBJ databases">
        <title>Draft genome sequence of Psathyrella aberdarensis IHI B618.</title>
        <authorList>
            <person name="Buettner E."/>
            <person name="Kellner H."/>
        </authorList>
    </citation>
    <scope>NUCLEOTIDE SEQUENCE [LARGE SCALE GENOMIC DNA]</scope>
    <source>
        <strain evidence="8 9">IHI B618</strain>
    </source>
</reference>
<name>A0A4Q2DHE9_9AGAR</name>
<gene>
    <name evidence="8" type="ORF">EST38_g6542</name>
</gene>
<proteinExistence type="predicted"/>
<feature type="chain" id="PRO_5020397731" description="Glucosidase 2 subunit beta" evidence="6">
    <location>
        <begin position="17"/>
        <end position="544"/>
    </location>
</feature>
<evidence type="ECO:0000256" key="3">
    <source>
        <dbReference type="ARBA" id="ARBA00022824"/>
    </source>
</evidence>
<evidence type="ECO:0000256" key="1">
    <source>
        <dbReference type="ARBA" id="ARBA00022387"/>
    </source>
</evidence>
<keyword evidence="9" id="KW-1185">Reference proteome</keyword>
<feature type="coiled-coil region" evidence="5">
    <location>
        <begin position="378"/>
        <end position="405"/>
    </location>
</feature>
<dbReference type="InterPro" id="IPR002172">
    <property type="entry name" value="LDrepeatLR_classA_rpt"/>
</dbReference>
<evidence type="ECO:0000256" key="2">
    <source>
        <dbReference type="ARBA" id="ARBA00022729"/>
    </source>
</evidence>
<dbReference type="GO" id="GO:0006491">
    <property type="term" value="P:N-glycan processing"/>
    <property type="evidence" value="ECO:0007669"/>
    <property type="project" value="TreeGrafter"/>
</dbReference>
<dbReference type="STRING" id="2316362.A0A4Q2DHE9"/>
<feature type="coiled-coil region" evidence="5">
    <location>
        <begin position="156"/>
        <end position="190"/>
    </location>
</feature>
<evidence type="ECO:0000256" key="6">
    <source>
        <dbReference type="SAM" id="SignalP"/>
    </source>
</evidence>
<dbReference type="CDD" id="cd00112">
    <property type="entry name" value="LDLa"/>
    <property type="match status" value="1"/>
</dbReference>
<dbReference type="Gene3D" id="2.70.130.10">
    <property type="entry name" value="Mannose-6-phosphate receptor binding domain"/>
    <property type="match status" value="1"/>
</dbReference>
<dbReference type="InterPro" id="IPR039794">
    <property type="entry name" value="Gtb1-like"/>
</dbReference>
<feature type="domain" description="MRH" evidence="7">
    <location>
        <begin position="426"/>
        <end position="531"/>
    </location>
</feature>
<dbReference type="EMBL" id="SDEE01000209">
    <property type="protein sequence ID" value="RXW19320.1"/>
    <property type="molecule type" value="Genomic_DNA"/>
</dbReference>
<evidence type="ECO:0000259" key="7">
    <source>
        <dbReference type="PROSITE" id="PS51914"/>
    </source>
</evidence>
<dbReference type="AlphaFoldDB" id="A0A4Q2DHE9"/>
<evidence type="ECO:0000256" key="4">
    <source>
        <dbReference type="ARBA" id="ARBA00023157"/>
    </source>
</evidence>
<keyword evidence="2 6" id="KW-0732">Signal</keyword>
<dbReference type="PROSITE" id="PS51914">
    <property type="entry name" value="MRH"/>
    <property type="match status" value="1"/>
</dbReference>
<keyword evidence="4" id="KW-1015">Disulfide bond</keyword>
<feature type="signal peptide" evidence="6">
    <location>
        <begin position="1"/>
        <end position="16"/>
    </location>
</feature>
<evidence type="ECO:0000313" key="8">
    <source>
        <dbReference type="EMBL" id="RXW19320.1"/>
    </source>
</evidence>
<protein>
    <recommendedName>
        <fullName evidence="1">Glucosidase 2 subunit beta</fullName>
    </recommendedName>
</protein>
<evidence type="ECO:0000256" key="5">
    <source>
        <dbReference type="SAM" id="Coils"/>
    </source>
</evidence>
<dbReference type="InterPro" id="IPR036607">
    <property type="entry name" value="PRKCSH"/>
</dbReference>
<dbReference type="SUPFAM" id="SSF50911">
    <property type="entry name" value="Mannose 6-phosphate receptor domain"/>
    <property type="match status" value="1"/>
</dbReference>
<dbReference type="OrthoDB" id="28322at2759"/>
<sequence length="544" mass="61075">MVSWLLFLLPLSVTAAGGRPKLVGVHPSALSKYTPSKSNSWTCLDGSKQISWDAVNDDYCDCSDGSDEPGTSACSNSRFWCQNNGHIGAYIPSSRVGDGLCEPDCCDGSDELSGVCKDSCKEVGEAYRKKREAELKIQRTGAKIRSTYIAFAHKEKKRLEDLAVSLLKQIAVKEKEVEKLREHAERTESLSQAALEHKKQSPLYQSLLNHKKALQSLKREQKKHADRERQLGDVLDALRRGYNPNYQDMAVLEAVRGWEELAGLPHINDVKKGEGEEGEAVEETRAPKLEEPVDDDLWTADELDNELDDLLQTDYTALLLDHEEHINAPTEDSILFKLTSYLPEDWLPHYEAWKDGFVEWLDTLGVVRSENHAASSESTRAQQILSEATAELNRLKSEQAQAESGVTKIFHPEHFGTRGEWKKLDNTCIELNFGDYDYELCLFNEAKQKPTRGGTNFSLGKFKSWNPDATPGSPEYYKKQVYQNGARCWNGPERSVVVLLSCGTENAVTSVQELEKCEYQYTATSPALCTPPEEDNGNKNRDEL</sequence>
<dbReference type="PANTHER" id="PTHR12630:SF1">
    <property type="entry name" value="GLUCOSIDASE 2 SUBUNIT BETA"/>
    <property type="match status" value="1"/>
</dbReference>
<organism evidence="8 9">
    <name type="scientific">Candolleomyces aberdarensis</name>
    <dbReference type="NCBI Taxonomy" id="2316362"/>
    <lineage>
        <taxon>Eukaryota</taxon>
        <taxon>Fungi</taxon>
        <taxon>Dikarya</taxon>
        <taxon>Basidiomycota</taxon>
        <taxon>Agaricomycotina</taxon>
        <taxon>Agaricomycetes</taxon>
        <taxon>Agaricomycetidae</taxon>
        <taxon>Agaricales</taxon>
        <taxon>Agaricineae</taxon>
        <taxon>Psathyrellaceae</taxon>
        <taxon>Candolleomyces</taxon>
    </lineage>
</organism>
<keyword evidence="5" id="KW-0175">Coiled coil</keyword>
<dbReference type="GO" id="GO:0017177">
    <property type="term" value="C:glucosidase II complex"/>
    <property type="evidence" value="ECO:0007669"/>
    <property type="project" value="TreeGrafter"/>
</dbReference>
<dbReference type="InterPro" id="IPR044865">
    <property type="entry name" value="MRH_dom"/>
</dbReference>
<dbReference type="Proteomes" id="UP000290288">
    <property type="component" value="Unassembled WGS sequence"/>
</dbReference>
<dbReference type="Pfam" id="PF13015">
    <property type="entry name" value="PRKCSH_1"/>
    <property type="match status" value="1"/>
</dbReference>
<evidence type="ECO:0000313" key="9">
    <source>
        <dbReference type="Proteomes" id="UP000290288"/>
    </source>
</evidence>